<name>A0A9X2K217_9ACTN</name>
<protein>
    <submittedName>
        <fullName evidence="1">Uncharacterized protein</fullName>
    </submittedName>
</protein>
<dbReference type="RefSeq" id="WP_253744079.1">
    <property type="nucleotide sequence ID" value="NZ_BAABKA010000063.1"/>
</dbReference>
<dbReference type="EMBL" id="JAMZEB010000002">
    <property type="protein sequence ID" value="MCP2356919.1"/>
    <property type="molecule type" value="Genomic_DNA"/>
</dbReference>
<reference evidence="1" key="1">
    <citation type="submission" date="2022-06" db="EMBL/GenBank/DDBJ databases">
        <title>Sequencing the genomes of 1000 actinobacteria strains.</title>
        <authorList>
            <person name="Klenk H.-P."/>
        </authorList>
    </citation>
    <scope>NUCLEOTIDE SEQUENCE</scope>
    <source>
        <strain evidence="1">DSM 46694</strain>
    </source>
</reference>
<keyword evidence="2" id="KW-1185">Reference proteome</keyword>
<dbReference type="Proteomes" id="UP001139648">
    <property type="component" value="Unassembled WGS sequence"/>
</dbReference>
<dbReference type="AlphaFoldDB" id="A0A9X2K217"/>
<proteinExistence type="predicted"/>
<comment type="caution">
    <text evidence="1">The sequence shown here is derived from an EMBL/GenBank/DDBJ whole genome shotgun (WGS) entry which is preliminary data.</text>
</comment>
<gene>
    <name evidence="1" type="ORF">HD597_003939</name>
</gene>
<evidence type="ECO:0000313" key="1">
    <source>
        <dbReference type="EMBL" id="MCP2356919.1"/>
    </source>
</evidence>
<accession>A0A9X2K217</accession>
<organism evidence="1 2">
    <name type="scientific">Nonomuraea thailandensis</name>
    <dbReference type="NCBI Taxonomy" id="1188745"/>
    <lineage>
        <taxon>Bacteria</taxon>
        <taxon>Bacillati</taxon>
        <taxon>Actinomycetota</taxon>
        <taxon>Actinomycetes</taxon>
        <taxon>Streptosporangiales</taxon>
        <taxon>Streptosporangiaceae</taxon>
        <taxon>Nonomuraea</taxon>
    </lineage>
</organism>
<sequence>MAKRFAFGGGHVMLGADGGPVAFAHPRDPGRSYLLDAASQGWHGPDHRWGSGFVITPEGSGRWQAAADVAWRPGGVTTRHRPRPGLELVLDGRVTAEHFVETYTWTNTSARPVQVTGLAVSVPVRDVYDGAASALARSCHAHVFTAGAWSWILAEPMSGTPPLLGVIVREGELWAYSIESRNRNTSSDSRGHLLVHATDHARNPDAFGGQPILELAPGQSHTLSWEVGWYDSREAFLQATDAPAALPVLTAPLGTALHLGLAAGVTILPGEGVAGGTVTGGRHGVRHVDLERDDRRSRTAVAFLAPVRRLVEARVERILAEHRPAERPEPERYAFVPVDTRTGLRQSENGWPDWSDGAERIGMPVLLQQARLRGWGDQRAVDDALRGFARFARERLIQPDGAVRRSSSPGAEPLRLYNTPWLAHFFLDQFHLYGDAGDLDLAAWLLEAGYALGASEHLSIGQAEAVEAVSRTLEGQGRKERACSLRKALIEHADRFVDLGTDLPAHEVAYEQSMVAPLVSLLATAYSLQGEERFLTAARTALGWLRAFGGPQPHVRTRDIAIRHWDGYWFGIDRQWGDTFPHYWSVLTAMALRRLPEPLKTEENQRTAEAIFAANLVDFTPDGGATCTFVMPSCVDGRPAHRADPLANDQDWALALLLRAT</sequence>
<evidence type="ECO:0000313" key="2">
    <source>
        <dbReference type="Proteomes" id="UP001139648"/>
    </source>
</evidence>